<proteinExistence type="predicted"/>
<dbReference type="EMBL" id="JANAVW010000001">
    <property type="protein sequence ID" value="MDT0135136.1"/>
    <property type="molecule type" value="Genomic_DNA"/>
</dbReference>
<dbReference type="GeneID" id="89491586"/>
<dbReference type="InterPro" id="IPR036526">
    <property type="entry name" value="C-N_Hydrolase_sf"/>
</dbReference>
<keyword evidence="3" id="KW-1185">Reference proteome</keyword>
<evidence type="ECO:0000313" key="2">
    <source>
        <dbReference type="EMBL" id="MDT0135136.1"/>
    </source>
</evidence>
<dbReference type="Proteomes" id="UP001252207">
    <property type="component" value="Unassembled WGS sequence"/>
</dbReference>
<evidence type="ECO:0000259" key="1">
    <source>
        <dbReference type="PROSITE" id="PS50263"/>
    </source>
</evidence>
<dbReference type="Gene3D" id="3.60.110.10">
    <property type="entry name" value="Carbon-nitrogen hydrolase"/>
    <property type="match status" value="1"/>
</dbReference>
<feature type="domain" description="CN hydrolase" evidence="1">
    <location>
        <begin position="7"/>
        <end position="68"/>
    </location>
</feature>
<dbReference type="SUPFAM" id="SSF56317">
    <property type="entry name" value="Carbon-nitrogen hydrolase"/>
    <property type="match status" value="1"/>
</dbReference>
<dbReference type="InterPro" id="IPR003010">
    <property type="entry name" value="C-N_Hydrolase"/>
</dbReference>
<dbReference type="PROSITE" id="PS50263">
    <property type="entry name" value="CN_HYDROLASE"/>
    <property type="match status" value="1"/>
</dbReference>
<evidence type="ECO:0000313" key="3">
    <source>
        <dbReference type="Proteomes" id="UP001252207"/>
    </source>
</evidence>
<name>A0ABU2J1F0_9GAMM</name>
<gene>
    <name evidence="2" type="ORF">NLX89_17555</name>
</gene>
<dbReference type="Pfam" id="PF00795">
    <property type="entry name" value="CN_hydrolase"/>
    <property type="match status" value="1"/>
</dbReference>
<comment type="caution">
    <text evidence="2">The sequence shown here is derived from an EMBL/GenBank/DDBJ whole genome shotgun (WGS) entry which is preliminary data.</text>
</comment>
<reference evidence="2 3" key="1">
    <citation type="submission" date="2022-06" db="EMBL/GenBank/DDBJ databases">
        <title>Chromosome and plasmid sequencings of Enterobacteriales species co-exiting double carbapenemases.</title>
        <authorList>
            <person name="Fu Y."/>
        </authorList>
    </citation>
    <scope>NUCLEOTIDE SEQUENCE [LARGE SCALE GENOMIC DNA]</scope>
    <source>
        <strain evidence="2 3">21030615019</strain>
    </source>
</reference>
<protein>
    <recommendedName>
        <fullName evidence="1">CN hydrolase domain-containing protein</fullName>
    </recommendedName>
</protein>
<accession>A0ABU2J1F0</accession>
<organism evidence="2 3">
    <name type="scientific">Providencia huaxiensis</name>
    <dbReference type="NCBI Taxonomy" id="2027290"/>
    <lineage>
        <taxon>Bacteria</taxon>
        <taxon>Pseudomonadati</taxon>
        <taxon>Pseudomonadota</taxon>
        <taxon>Gammaproteobacteria</taxon>
        <taxon>Enterobacterales</taxon>
        <taxon>Morganellaceae</taxon>
        <taxon>Providencia</taxon>
    </lineage>
</organism>
<sequence length="68" mass="8076">MQRYPLLHAATVQFRHRPNDKTYNLDRIHNFITQVEQQDVKIVVLPEICITGYWHVPKLPDEAFSCLK</sequence>
<dbReference type="RefSeq" id="WP_102138044.1">
    <property type="nucleotide sequence ID" value="NZ_CP031123.2"/>
</dbReference>